<sequence length="336" mass="36858">MDQHRQQRPTIRPLQHQPPQAQNIPTGALPFFPPCSKKEMEETTIDNRKEGFEADLDNSISKPSISLQPSMDDDISHRRAANEESASSVQLVDDKTSHSYAGLSGNEPDAPASVVVANEGIEGEDVNKNIAKDFSVRMPFSLPNFKPATGCTDASDFIVHCFLVRMRSGITVVKHGRSRWCKSRLRVLHILPDGCTLTWQPAEGEPRSSQRPPKLDLTQCGEVRHSWSPDPENAVYTGTKILRKKCESANAHKSLALIFPKRTVDITAVTADQCKVLMEGFSALCFRLHVAKSAPKEANKQSDAPQRRPTDGVSTAASVTVDNSFSREDADAGTSA</sequence>
<dbReference type="OrthoDB" id="40186at2759"/>
<dbReference type="AlphaFoldDB" id="A0A9N8HJZ5"/>
<evidence type="ECO:0000313" key="2">
    <source>
        <dbReference type="EMBL" id="CAB9515140.1"/>
    </source>
</evidence>
<feature type="region of interest" description="Disordered" evidence="1">
    <location>
        <begin position="1"/>
        <end position="73"/>
    </location>
</feature>
<reference evidence="2" key="1">
    <citation type="submission" date="2020-06" db="EMBL/GenBank/DDBJ databases">
        <authorList>
            <consortium name="Plant Systems Biology data submission"/>
        </authorList>
    </citation>
    <scope>NUCLEOTIDE SEQUENCE</scope>
    <source>
        <strain evidence="2">D6</strain>
    </source>
</reference>
<dbReference type="Proteomes" id="UP001153069">
    <property type="component" value="Unassembled WGS sequence"/>
</dbReference>
<gene>
    <name evidence="2" type="ORF">SEMRO_696_G188830.1</name>
</gene>
<evidence type="ECO:0000256" key="1">
    <source>
        <dbReference type="SAM" id="MobiDB-lite"/>
    </source>
</evidence>
<feature type="compositionally biased region" description="Basic and acidic residues" evidence="1">
    <location>
        <begin position="36"/>
        <end position="52"/>
    </location>
</feature>
<feature type="region of interest" description="Disordered" evidence="1">
    <location>
        <begin position="294"/>
        <end position="336"/>
    </location>
</feature>
<dbReference type="Gene3D" id="2.30.29.30">
    <property type="entry name" value="Pleckstrin-homology domain (PH domain)/Phosphotyrosine-binding domain (PTB)"/>
    <property type="match status" value="1"/>
</dbReference>
<organism evidence="2 3">
    <name type="scientific">Seminavis robusta</name>
    <dbReference type="NCBI Taxonomy" id="568900"/>
    <lineage>
        <taxon>Eukaryota</taxon>
        <taxon>Sar</taxon>
        <taxon>Stramenopiles</taxon>
        <taxon>Ochrophyta</taxon>
        <taxon>Bacillariophyta</taxon>
        <taxon>Bacillariophyceae</taxon>
        <taxon>Bacillariophycidae</taxon>
        <taxon>Naviculales</taxon>
        <taxon>Naviculaceae</taxon>
        <taxon>Seminavis</taxon>
    </lineage>
</organism>
<protein>
    <submittedName>
        <fullName evidence="2">Uncharacterized protein</fullName>
    </submittedName>
</protein>
<feature type="compositionally biased region" description="Basic and acidic residues" evidence="1">
    <location>
        <begin position="294"/>
        <end position="310"/>
    </location>
</feature>
<feature type="compositionally biased region" description="Polar residues" evidence="1">
    <location>
        <begin position="58"/>
        <end position="69"/>
    </location>
</feature>
<dbReference type="InterPro" id="IPR011993">
    <property type="entry name" value="PH-like_dom_sf"/>
</dbReference>
<dbReference type="EMBL" id="CAICTM010000695">
    <property type="protein sequence ID" value="CAB9515140.1"/>
    <property type="molecule type" value="Genomic_DNA"/>
</dbReference>
<proteinExistence type="predicted"/>
<feature type="compositionally biased region" description="Polar residues" evidence="1">
    <location>
        <begin position="312"/>
        <end position="324"/>
    </location>
</feature>
<comment type="caution">
    <text evidence="2">The sequence shown here is derived from an EMBL/GenBank/DDBJ whole genome shotgun (WGS) entry which is preliminary data.</text>
</comment>
<keyword evidence="3" id="KW-1185">Reference proteome</keyword>
<name>A0A9N8HJZ5_9STRA</name>
<evidence type="ECO:0000313" key="3">
    <source>
        <dbReference type="Proteomes" id="UP001153069"/>
    </source>
</evidence>
<accession>A0A9N8HJZ5</accession>